<dbReference type="AlphaFoldDB" id="A0A2G5IC77"/>
<evidence type="ECO:0000313" key="2">
    <source>
        <dbReference type="EMBL" id="PIB02428.1"/>
    </source>
</evidence>
<accession>A0A2G5IC77</accession>
<name>A0A2G5IC77_CERBT</name>
<sequence length="603" mass="67294">MMLGQRIRSSKAVCERQSFVPWPNPATTNNVPTGGNRLFQVDLIVSVWWPGIEIEKGAAPKIRKTKAEDKKPNEQPSWDKTTLTDTGTKLFEGVTPSTVNPTLFLRNMFDIAASDFAPKPGSPVDILLRPKEAISSVPRIVQSVVEQTPRVQIQAGLDVANYSKGLFRSLQSVLPDEFAHVDPKVTAVGLDVAEVLNSALSIPLAASINGCTTTKTMIPNAYEALPSFETVAGRMGGLAGTVPVGNLIGKIMARTDKLLFDANDKSGQPCKDRFKQLKTTADFAMSLIPIPSITAMRDGKTEDSVTITVKIQVDFQVPGSTQLIKLYLPTPSITLEMPQIPIPQIFMAWRHAEMKGNDIFWSLDPYCNARMGTAQQTTEHLRGLVTILEHTTQILPLDFMRTVPNGVPNFEMWRSLLETAKDIILGFNSKNGQTYSKYGTQGRDPMWPRCYKIDLNDHGWLEHNQEQHKDHGDSISAFLWLGAPSQKDNDWRLILTHDDTVQERGCICLPFTRPLEEYNLTSPKTRRNVWAFRAMSDKNLSVQDALVYNPYSVGPENGRLIGNGTQIGETEKSPGTWNDRIRSLVWVPGWENTFWRLNTNFKG</sequence>
<evidence type="ECO:0000313" key="3">
    <source>
        <dbReference type="Proteomes" id="UP000230605"/>
    </source>
</evidence>
<reference evidence="2 3" key="1">
    <citation type="submission" date="2015-10" db="EMBL/GenBank/DDBJ databases">
        <title>The cercosporin biosynthetic gene cluster was horizontally transferred to several fungal lineages and shown to be expanded in Cercospora beticola based on microsynteny with recipient genomes.</title>
        <authorList>
            <person name="De Jonge R."/>
            <person name="Ebert M.K."/>
            <person name="Suttle J.C."/>
            <person name="Jurick Ii W.M."/>
            <person name="Secor G.A."/>
            <person name="Thomma B.P."/>
            <person name="Van De Peer Y."/>
            <person name="Bolton M.D."/>
        </authorList>
    </citation>
    <scope>NUCLEOTIDE SEQUENCE [LARGE SCALE GENOMIC DNA]</scope>
    <source>
        <strain evidence="2 3">09-40</strain>
    </source>
</reference>
<dbReference type="OrthoDB" id="10487663at2759"/>
<comment type="caution">
    <text evidence="2">The sequence shown here is derived from an EMBL/GenBank/DDBJ whole genome shotgun (WGS) entry which is preliminary data.</text>
</comment>
<protein>
    <submittedName>
        <fullName evidence="2">Uncharacterized protein</fullName>
    </submittedName>
</protein>
<organism evidence="2 3">
    <name type="scientific">Cercospora beticola</name>
    <name type="common">Sugarbeet leaf spot fungus</name>
    <dbReference type="NCBI Taxonomy" id="122368"/>
    <lineage>
        <taxon>Eukaryota</taxon>
        <taxon>Fungi</taxon>
        <taxon>Dikarya</taxon>
        <taxon>Ascomycota</taxon>
        <taxon>Pezizomycotina</taxon>
        <taxon>Dothideomycetes</taxon>
        <taxon>Dothideomycetidae</taxon>
        <taxon>Mycosphaerellales</taxon>
        <taxon>Mycosphaerellaceae</taxon>
        <taxon>Cercospora</taxon>
    </lineage>
</organism>
<evidence type="ECO:0000256" key="1">
    <source>
        <dbReference type="SAM" id="MobiDB-lite"/>
    </source>
</evidence>
<proteinExistence type="predicted"/>
<dbReference type="EMBL" id="LKMD01000100">
    <property type="protein sequence ID" value="PIB02428.1"/>
    <property type="molecule type" value="Genomic_DNA"/>
</dbReference>
<gene>
    <name evidence="2" type="ORF">CB0940_00331</name>
</gene>
<dbReference type="Proteomes" id="UP000230605">
    <property type="component" value="Chromosome 1"/>
</dbReference>
<feature type="region of interest" description="Disordered" evidence="1">
    <location>
        <begin position="63"/>
        <end position="84"/>
    </location>
</feature>